<dbReference type="GO" id="GO:0000166">
    <property type="term" value="F:nucleotide binding"/>
    <property type="evidence" value="ECO:0007669"/>
    <property type="project" value="UniProtKB-KW"/>
</dbReference>
<dbReference type="InterPro" id="IPR033892">
    <property type="entry name" value="FNR_bac"/>
</dbReference>
<dbReference type="Gene3D" id="2.40.30.10">
    <property type="entry name" value="Translation factors"/>
    <property type="match status" value="1"/>
</dbReference>
<dbReference type="PATRIC" id="fig|742823.3.peg.1586"/>
<evidence type="ECO:0000256" key="4">
    <source>
        <dbReference type="ARBA" id="ARBA00047776"/>
    </source>
</evidence>
<dbReference type="OrthoDB" id="9784483at2"/>
<sequence>MQTVKLTSRREVAPAVYELLFPRPEGWTFEAGQFARIGLAADGDEPVFRAYSIAGSPKAEGLRFLVKSVEGGALSPRLCALNPGDEVLLDGEAQGNLLPARIPGGDTVWMLATGSGLAPFIAMTGDEGTLGAWKKHILVIGARTREEVDRLAAYAESEARIPLTILTAASREAGELTGRIPALIESGALEAKAGAAFTPESARLLLCGNPDFIRETRALMKARGIVSPRLGKPGQLLVESLW</sequence>
<keyword evidence="3" id="KW-0547">Nucleotide-binding</keyword>
<dbReference type="InterPro" id="IPR017927">
    <property type="entry name" value="FAD-bd_FR_type"/>
</dbReference>
<dbReference type="CDD" id="cd06195">
    <property type="entry name" value="FNR1"/>
    <property type="match status" value="1"/>
</dbReference>
<proteinExistence type="inferred from homology"/>
<dbReference type="SUPFAM" id="SSF52343">
    <property type="entry name" value="Ferredoxin reductase-like, C-terminal NADP-linked domain"/>
    <property type="match status" value="1"/>
</dbReference>
<dbReference type="GO" id="GO:0004324">
    <property type="term" value="F:ferredoxin-NADP+ reductase activity"/>
    <property type="evidence" value="ECO:0007669"/>
    <property type="project" value="UniProtKB-EC"/>
</dbReference>
<protein>
    <recommendedName>
        <fullName evidence="2">ferredoxin--NADP(+) reductase</fullName>
        <ecNumber evidence="2">1.18.1.2</ecNumber>
    </recommendedName>
</protein>
<dbReference type="AlphaFoldDB" id="K1JW93"/>
<dbReference type="PANTHER" id="PTHR47878:SF2">
    <property type="entry name" value="OXIDOREDUCTASE FAD_NAD(P)-BINDING DOMAIN PROTEIN"/>
    <property type="match status" value="1"/>
</dbReference>
<comment type="catalytic activity">
    <reaction evidence="4">
        <text>2 reduced [2Fe-2S]-[ferredoxin] + NADP(+) + H(+) = 2 oxidized [2Fe-2S]-[ferredoxin] + NADPH</text>
        <dbReference type="Rhea" id="RHEA:20125"/>
        <dbReference type="Rhea" id="RHEA-COMP:10000"/>
        <dbReference type="Rhea" id="RHEA-COMP:10001"/>
        <dbReference type="ChEBI" id="CHEBI:15378"/>
        <dbReference type="ChEBI" id="CHEBI:33737"/>
        <dbReference type="ChEBI" id="CHEBI:33738"/>
        <dbReference type="ChEBI" id="CHEBI:57783"/>
        <dbReference type="ChEBI" id="CHEBI:58349"/>
        <dbReference type="EC" id="1.18.1.2"/>
    </reaction>
</comment>
<dbReference type="Pfam" id="PF00970">
    <property type="entry name" value="FAD_binding_6"/>
    <property type="match status" value="1"/>
</dbReference>
<dbReference type="EC" id="1.18.1.2" evidence="2"/>
<evidence type="ECO:0000256" key="3">
    <source>
        <dbReference type="ARBA" id="ARBA00022741"/>
    </source>
</evidence>
<dbReference type="InterPro" id="IPR039261">
    <property type="entry name" value="FNR_nucleotide-bd"/>
</dbReference>
<dbReference type="PROSITE" id="PS51384">
    <property type="entry name" value="FAD_FR"/>
    <property type="match status" value="1"/>
</dbReference>
<evidence type="ECO:0000256" key="1">
    <source>
        <dbReference type="ARBA" id="ARBA00008312"/>
    </source>
</evidence>
<dbReference type="GO" id="GO:0042167">
    <property type="term" value="P:heme catabolic process"/>
    <property type="evidence" value="ECO:0007669"/>
    <property type="project" value="TreeGrafter"/>
</dbReference>
<dbReference type="Gene3D" id="3.40.50.80">
    <property type="entry name" value="Nucleotide-binding domain of ferredoxin-NADP reductase (FNR) module"/>
    <property type="match status" value="1"/>
</dbReference>
<organism evidence="6 7">
    <name type="scientific">Sutterella wadsworthensis 2_1_59BFAA</name>
    <dbReference type="NCBI Taxonomy" id="742823"/>
    <lineage>
        <taxon>Bacteria</taxon>
        <taxon>Pseudomonadati</taxon>
        <taxon>Pseudomonadota</taxon>
        <taxon>Betaproteobacteria</taxon>
        <taxon>Burkholderiales</taxon>
        <taxon>Sutterellaceae</taxon>
        <taxon>Sutterella</taxon>
    </lineage>
</organism>
<dbReference type="InterPro" id="IPR017938">
    <property type="entry name" value="Riboflavin_synthase-like_b-brl"/>
</dbReference>
<comment type="caution">
    <text evidence="6">The sequence shown here is derived from an EMBL/GenBank/DDBJ whole genome shotgun (WGS) entry which is preliminary data.</text>
</comment>
<dbReference type="Proteomes" id="UP000005835">
    <property type="component" value="Unassembled WGS sequence"/>
</dbReference>
<dbReference type="EMBL" id="ADMG01000035">
    <property type="protein sequence ID" value="EKB30903.1"/>
    <property type="molecule type" value="Genomic_DNA"/>
</dbReference>
<dbReference type="eggNOG" id="COG1018">
    <property type="taxonomic scope" value="Bacteria"/>
</dbReference>
<gene>
    <name evidence="6" type="ORF">HMPREF9465_01593</name>
</gene>
<dbReference type="RefSeq" id="WP_005435846.1">
    <property type="nucleotide sequence ID" value="NZ_JH815517.1"/>
</dbReference>
<dbReference type="Pfam" id="PF00175">
    <property type="entry name" value="NAD_binding_1"/>
    <property type="match status" value="1"/>
</dbReference>
<accession>K1JW93</accession>
<dbReference type="GO" id="GO:0034599">
    <property type="term" value="P:cellular response to oxidative stress"/>
    <property type="evidence" value="ECO:0007669"/>
    <property type="project" value="TreeGrafter"/>
</dbReference>
<dbReference type="PANTHER" id="PTHR47878">
    <property type="entry name" value="OXIDOREDUCTASE FAD/NAD(P)-BINDING DOMAIN PROTEIN"/>
    <property type="match status" value="1"/>
</dbReference>
<evidence type="ECO:0000313" key="6">
    <source>
        <dbReference type="EMBL" id="EKB30903.1"/>
    </source>
</evidence>
<evidence type="ECO:0000259" key="5">
    <source>
        <dbReference type="PROSITE" id="PS51384"/>
    </source>
</evidence>
<dbReference type="InterPro" id="IPR051930">
    <property type="entry name" value="FNR_type-1"/>
</dbReference>
<keyword evidence="7" id="KW-1185">Reference proteome</keyword>
<dbReference type="InterPro" id="IPR001433">
    <property type="entry name" value="OxRdtase_FAD/NAD-bd"/>
</dbReference>
<feature type="domain" description="FAD-binding FR-type" evidence="5">
    <location>
        <begin position="1"/>
        <end position="100"/>
    </location>
</feature>
<dbReference type="STRING" id="742823.HMPREF9465_01593"/>
<evidence type="ECO:0000313" key="7">
    <source>
        <dbReference type="Proteomes" id="UP000005835"/>
    </source>
</evidence>
<dbReference type="SUPFAM" id="SSF63380">
    <property type="entry name" value="Riboflavin synthase domain-like"/>
    <property type="match status" value="1"/>
</dbReference>
<name>K1JW93_9BURK</name>
<comment type="similarity">
    <text evidence="1">Belongs to the ferredoxin--NADP reductase type 1 family.</text>
</comment>
<dbReference type="HOGENOM" id="CLU_003827_3_0_4"/>
<reference evidence="6 7" key="1">
    <citation type="submission" date="2012-05" db="EMBL/GenBank/DDBJ databases">
        <title>The Genome Sequence of Sutterella wadsworthensis 2_1_59BFAA.</title>
        <authorList>
            <consortium name="The Broad Institute Genome Sequencing Platform"/>
            <person name="Earl A."/>
            <person name="Ward D."/>
            <person name="Feldgarden M."/>
            <person name="Gevers D."/>
            <person name="Daigneault M."/>
            <person name="Strauss J."/>
            <person name="Allen-Vercoe E."/>
            <person name="Walker B."/>
            <person name="Young S.K."/>
            <person name="Zeng Q."/>
            <person name="Gargeya S."/>
            <person name="Fitzgerald M."/>
            <person name="Haas B."/>
            <person name="Abouelleil A."/>
            <person name="Alvarado L."/>
            <person name="Arachchi H.M."/>
            <person name="Berlin A.M."/>
            <person name="Chapman S.B."/>
            <person name="Goldberg J."/>
            <person name="Griggs A."/>
            <person name="Gujja S."/>
            <person name="Hansen M."/>
            <person name="Howarth C."/>
            <person name="Imamovic A."/>
            <person name="Larimer J."/>
            <person name="McCowen C."/>
            <person name="Montmayeur A."/>
            <person name="Murphy C."/>
            <person name="Neiman D."/>
            <person name="Pearson M."/>
            <person name="Priest M."/>
            <person name="Roberts A."/>
            <person name="Saif S."/>
            <person name="Shea T."/>
            <person name="Sisk P."/>
            <person name="Sykes S."/>
            <person name="Wortman J."/>
            <person name="Nusbaum C."/>
            <person name="Birren B."/>
        </authorList>
    </citation>
    <scope>NUCLEOTIDE SEQUENCE [LARGE SCALE GENOMIC DNA]</scope>
    <source>
        <strain evidence="6 7">2_1_59BFAA</strain>
    </source>
</reference>
<evidence type="ECO:0000256" key="2">
    <source>
        <dbReference type="ARBA" id="ARBA00013223"/>
    </source>
</evidence>
<dbReference type="InterPro" id="IPR008333">
    <property type="entry name" value="Cbr1-like_FAD-bd_dom"/>
</dbReference>